<reference evidence="1" key="1">
    <citation type="submission" date="2020-11" db="EMBL/GenBank/DDBJ databases">
        <title>Bacterial whole genome sequence for Caenimonas sp. DR4.4.</title>
        <authorList>
            <person name="Le V."/>
            <person name="Ko S.-R."/>
            <person name="Ahn C.-Y."/>
            <person name="Oh H.-M."/>
        </authorList>
    </citation>
    <scope>NUCLEOTIDE SEQUENCE</scope>
    <source>
        <strain evidence="1">DR4.4</strain>
    </source>
</reference>
<protein>
    <submittedName>
        <fullName evidence="1">DUF4198 domain-containing protein</fullName>
    </submittedName>
</protein>
<organism evidence="1 2">
    <name type="scientific">Caenimonas aquaedulcis</name>
    <dbReference type="NCBI Taxonomy" id="2793270"/>
    <lineage>
        <taxon>Bacteria</taxon>
        <taxon>Pseudomonadati</taxon>
        <taxon>Pseudomonadota</taxon>
        <taxon>Betaproteobacteria</taxon>
        <taxon>Burkholderiales</taxon>
        <taxon>Comamonadaceae</taxon>
        <taxon>Caenimonas</taxon>
    </lineage>
</organism>
<proteinExistence type="predicted"/>
<gene>
    <name evidence="1" type="ORF">I5803_11510</name>
</gene>
<dbReference type="InterPro" id="IPR019613">
    <property type="entry name" value="DUF4198"/>
</dbReference>
<dbReference type="EMBL" id="JADWYS010000001">
    <property type="protein sequence ID" value="MBG9388649.1"/>
    <property type="molecule type" value="Genomic_DNA"/>
</dbReference>
<dbReference type="Proteomes" id="UP000651050">
    <property type="component" value="Unassembled WGS sequence"/>
</dbReference>
<keyword evidence="2" id="KW-1185">Reference proteome</keyword>
<accession>A0A931H4W5</accession>
<dbReference type="Pfam" id="PF10670">
    <property type="entry name" value="DUF4198"/>
    <property type="match status" value="1"/>
</dbReference>
<comment type="caution">
    <text evidence="1">The sequence shown here is derived from an EMBL/GenBank/DDBJ whole genome shotgun (WGS) entry which is preliminary data.</text>
</comment>
<dbReference type="AlphaFoldDB" id="A0A931H4W5"/>
<sequence length="271" mass="29299">MKWGDTVACAVAAISLMGWGPALSHEFWMVPDRFHPAGDSVSLAMQVGENFSGELVGVSTAFVTQLHRRAAGRASDLRAFIPAAPSGAMQVPLAGSGTQLFWADTQPSHVELDAGRFHAYLHDEGLDGIIDARTRAGTADQPGRERFRRHVKTLVNTAAEPGDAALHVTGQRLEIVPLSDPTAAPAGGDLVFEVLWEGKPLPRALVKFWHRRGGQLLLIRATTDAQGRLVATPPFAGTWMASVVHMIPATDSPQDDWDSHWGSLTFEMRAR</sequence>
<evidence type="ECO:0000313" key="2">
    <source>
        <dbReference type="Proteomes" id="UP000651050"/>
    </source>
</evidence>
<name>A0A931H4W5_9BURK</name>
<evidence type="ECO:0000313" key="1">
    <source>
        <dbReference type="EMBL" id="MBG9388649.1"/>
    </source>
</evidence>
<dbReference type="RefSeq" id="WP_196986499.1">
    <property type="nucleotide sequence ID" value="NZ_JADWYS010000001.1"/>
</dbReference>